<feature type="region of interest" description="Disordered" evidence="1">
    <location>
        <begin position="26"/>
        <end position="46"/>
    </location>
</feature>
<proteinExistence type="predicted"/>
<evidence type="ECO:0000313" key="3">
    <source>
        <dbReference type="Proteomes" id="UP000030699"/>
    </source>
</evidence>
<accession>A0A024WKP5</accession>
<reference evidence="2 3" key="1">
    <citation type="submission" date="2013-02" db="EMBL/GenBank/DDBJ databases">
        <title>The Genome Annotation of Plasmodium falciparum MaliPS096_E11.</title>
        <authorList>
            <consortium name="The Broad Institute Genome Sequencing Platform"/>
            <consortium name="The Broad Institute Genome Sequencing Center for Infectious Disease"/>
            <person name="Neafsey D."/>
            <person name="Hoffman S."/>
            <person name="Volkman S."/>
            <person name="Rosenthal P."/>
            <person name="Walker B."/>
            <person name="Young S.K."/>
            <person name="Zeng Q."/>
            <person name="Gargeya S."/>
            <person name="Fitzgerald M."/>
            <person name="Haas B."/>
            <person name="Abouelleil A."/>
            <person name="Allen A.W."/>
            <person name="Alvarado L."/>
            <person name="Arachchi H.M."/>
            <person name="Berlin A.M."/>
            <person name="Chapman S.B."/>
            <person name="Gainer-Dewar J."/>
            <person name="Goldberg J."/>
            <person name="Griggs A."/>
            <person name="Gujja S."/>
            <person name="Hansen M."/>
            <person name="Howarth C."/>
            <person name="Imamovic A."/>
            <person name="Ireland A."/>
            <person name="Larimer J."/>
            <person name="McCowan C."/>
            <person name="Murphy C."/>
            <person name="Pearson M."/>
            <person name="Poon T.W."/>
            <person name="Priest M."/>
            <person name="Roberts A."/>
            <person name="Saif S."/>
            <person name="Shea T."/>
            <person name="Sisk P."/>
            <person name="Sykes S."/>
            <person name="Wortman J."/>
            <person name="Nusbaum C."/>
            <person name="Birren B."/>
        </authorList>
    </citation>
    <scope>NUCLEOTIDE SEQUENCE [LARGE SCALE GENOMIC DNA]</scope>
    <source>
        <strain evidence="2 3">MaliPS096_E11</strain>
    </source>
</reference>
<protein>
    <submittedName>
        <fullName evidence="2">Uncharacterized protein</fullName>
    </submittedName>
</protein>
<dbReference type="Proteomes" id="UP000030699">
    <property type="component" value="Unassembled WGS sequence"/>
</dbReference>
<feature type="compositionally biased region" description="Basic residues" evidence="1">
    <location>
        <begin position="30"/>
        <end position="46"/>
    </location>
</feature>
<name>A0A024WKP5_PLAFA</name>
<gene>
    <name evidence="2" type="ORF">PFMALIP_04415</name>
</gene>
<sequence>MKSFYKHKQKKPKISSNFKKFNVDNANEMKKKKKKKKKKKYKYIHI</sequence>
<dbReference type="AlphaFoldDB" id="A0A024WKP5"/>
<evidence type="ECO:0000313" key="2">
    <source>
        <dbReference type="EMBL" id="ETW47553.1"/>
    </source>
</evidence>
<dbReference type="EMBL" id="KI925605">
    <property type="protein sequence ID" value="ETW47553.1"/>
    <property type="molecule type" value="Genomic_DNA"/>
</dbReference>
<reference evidence="2 3" key="2">
    <citation type="submission" date="2013-02" db="EMBL/GenBank/DDBJ databases">
        <title>The Genome Sequence of Plasmodium falciparum MaliPS096_E11.</title>
        <authorList>
            <consortium name="The Broad Institute Genome Sequencing Platform"/>
            <consortium name="The Broad Institute Genome Sequencing Center for Infectious Disease"/>
            <person name="Neafsey D."/>
            <person name="Cheeseman I."/>
            <person name="Volkman S."/>
            <person name="Adams J."/>
            <person name="Walker B."/>
            <person name="Young S.K."/>
            <person name="Zeng Q."/>
            <person name="Gargeya S."/>
            <person name="Fitzgerald M."/>
            <person name="Haas B."/>
            <person name="Abouelleil A."/>
            <person name="Alvarado L."/>
            <person name="Arachchi H.M."/>
            <person name="Berlin A.M."/>
            <person name="Chapman S.B."/>
            <person name="Dewar J."/>
            <person name="Goldberg J."/>
            <person name="Griggs A."/>
            <person name="Gujja S."/>
            <person name="Hansen M."/>
            <person name="Howarth C."/>
            <person name="Imamovic A."/>
            <person name="Larimer J."/>
            <person name="McCowan C."/>
            <person name="Murphy C."/>
            <person name="Neiman D."/>
            <person name="Pearson M."/>
            <person name="Priest M."/>
            <person name="Roberts A."/>
            <person name="Saif S."/>
            <person name="Shea T."/>
            <person name="Sisk P."/>
            <person name="Sykes S."/>
            <person name="Wortman J."/>
            <person name="Nusbaum C."/>
            <person name="Birren B."/>
        </authorList>
    </citation>
    <scope>NUCLEOTIDE SEQUENCE [LARGE SCALE GENOMIC DNA]</scope>
    <source>
        <strain evidence="2 3">MaliPS096_E11</strain>
    </source>
</reference>
<organism evidence="2 3">
    <name type="scientific">Plasmodium falciparum MaliPS096_E11</name>
    <dbReference type="NCBI Taxonomy" id="1036727"/>
    <lineage>
        <taxon>Eukaryota</taxon>
        <taxon>Sar</taxon>
        <taxon>Alveolata</taxon>
        <taxon>Apicomplexa</taxon>
        <taxon>Aconoidasida</taxon>
        <taxon>Haemosporida</taxon>
        <taxon>Plasmodiidae</taxon>
        <taxon>Plasmodium</taxon>
        <taxon>Plasmodium (Laverania)</taxon>
    </lineage>
</organism>
<evidence type="ECO:0000256" key="1">
    <source>
        <dbReference type="SAM" id="MobiDB-lite"/>
    </source>
</evidence>